<proteinExistence type="predicted"/>
<keyword evidence="2" id="KW-0732">Signal</keyword>
<protein>
    <submittedName>
        <fullName evidence="3">Uncharacterized protein</fullName>
    </submittedName>
</protein>
<feature type="signal peptide" evidence="2">
    <location>
        <begin position="1"/>
        <end position="32"/>
    </location>
</feature>
<dbReference type="Proteomes" id="UP001243989">
    <property type="component" value="Unassembled WGS sequence"/>
</dbReference>
<feature type="chain" id="PRO_5042501805" evidence="2">
    <location>
        <begin position="33"/>
        <end position="95"/>
    </location>
</feature>
<dbReference type="GeneID" id="85467342"/>
<comment type="caution">
    <text evidence="3">The sequence shown here is derived from an EMBL/GenBank/DDBJ whole genome shotgun (WGS) entry which is preliminary data.</text>
</comment>
<sequence>MPRSLSKKSSTLTTLHFFPLSLLLSPSPVSISRYPPREYHPTRRTLILLSLSLFHSFSPPPPLPPVCHLLPSSSTLNPLQRQSERARETTIDLDR</sequence>
<gene>
    <name evidence="3" type="ORF">BDP81DRAFT_196309</name>
</gene>
<evidence type="ECO:0000256" key="2">
    <source>
        <dbReference type="SAM" id="SignalP"/>
    </source>
</evidence>
<reference evidence="3" key="1">
    <citation type="submission" date="2021-06" db="EMBL/GenBank/DDBJ databases">
        <title>Comparative genomics, transcriptomics and evolutionary studies reveal genomic signatures of adaptation to plant cell wall in hemibiotrophic fungi.</title>
        <authorList>
            <consortium name="DOE Joint Genome Institute"/>
            <person name="Baroncelli R."/>
            <person name="Diaz J.F."/>
            <person name="Benocci T."/>
            <person name="Peng M."/>
            <person name="Battaglia E."/>
            <person name="Haridas S."/>
            <person name="Andreopoulos W."/>
            <person name="Labutti K."/>
            <person name="Pangilinan J."/>
            <person name="Floch G.L."/>
            <person name="Makela M.R."/>
            <person name="Henrissat B."/>
            <person name="Grigoriev I.V."/>
            <person name="Crouch J.A."/>
            <person name="De Vries R.P."/>
            <person name="Sukno S.A."/>
            <person name="Thon M.R."/>
        </authorList>
    </citation>
    <scope>NUCLEOTIDE SEQUENCE</scope>
    <source>
        <strain evidence="3">CBS 102054</strain>
    </source>
</reference>
<evidence type="ECO:0000313" key="3">
    <source>
        <dbReference type="EMBL" id="KAK1639075.1"/>
    </source>
</evidence>
<evidence type="ECO:0000313" key="4">
    <source>
        <dbReference type="Proteomes" id="UP001243989"/>
    </source>
</evidence>
<keyword evidence="4" id="KW-1185">Reference proteome</keyword>
<dbReference type="RefSeq" id="XP_060447682.1">
    <property type="nucleotide sequence ID" value="XM_060582480.1"/>
</dbReference>
<accession>A0AAI9ZWF4</accession>
<dbReference type="AlphaFoldDB" id="A0AAI9ZWF4"/>
<organism evidence="3 4">
    <name type="scientific">Colletotrichum phormii</name>
    <dbReference type="NCBI Taxonomy" id="359342"/>
    <lineage>
        <taxon>Eukaryota</taxon>
        <taxon>Fungi</taxon>
        <taxon>Dikarya</taxon>
        <taxon>Ascomycota</taxon>
        <taxon>Pezizomycotina</taxon>
        <taxon>Sordariomycetes</taxon>
        <taxon>Hypocreomycetidae</taxon>
        <taxon>Glomerellales</taxon>
        <taxon>Glomerellaceae</taxon>
        <taxon>Colletotrichum</taxon>
        <taxon>Colletotrichum acutatum species complex</taxon>
    </lineage>
</organism>
<name>A0AAI9ZWF4_9PEZI</name>
<dbReference type="EMBL" id="JAHMHQ010000006">
    <property type="protein sequence ID" value="KAK1639075.1"/>
    <property type="molecule type" value="Genomic_DNA"/>
</dbReference>
<evidence type="ECO:0000256" key="1">
    <source>
        <dbReference type="SAM" id="MobiDB-lite"/>
    </source>
</evidence>
<feature type="region of interest" description="Disordered" evidence="1">
    <location>
        <begin position="74"/>
        <end position="95"/>
    </location>
</feature>
<feature type="compositionally biased region" description="Basic and acidic residues" evidence="1">
    <location>
        <begin position="82"/>
        <end position="95"/>
    </location>
</feature>